<protein>
    <submittedName>
        <fullName evidence="2">Uncharacterized protein</fullName>
    </submittedName>
</protein>
<organism evidence="2 3">
    <name type="scientific">Paraburkholderia piptadeniae</name>
    <dbReference type="NCBI Taxonomy" id="1701573"/>
    <lineage>
        <taxon>Bacteria</taxon>
        <taxon>Pseudomonadati</taxon>
        <taxon>Pseudomonadota</taxon>
        <taxon>Betaproteobacteria</taxon>
        <taxon>Burkholderiales</taxon>
        <taxon>Burkholderiaceae</taxon>
        <taxon>Paraburkholderia</taxon>
    </lineage>
</organism>
<proteinExistence type="predicted"/>
<evidence type="ECO:0000256" key="1">
    <source>
        <dbReference type="SAM" id="MobiDB-lite"/>
    </source>
</evidence>
<accession>A0A1N7SA64</accession>
<name>A0A1N7SA64_9BURK</name>
<keyword evidence="3" id="KW-1185">Reference proteome</keyword>
<sequence>MHALPRKGPLARIATQRILDVFARSVTPRAALYRATPDLLILLLANTRNRPQGKEQGALFGRAKQATRDAAMRPVSGVRMHVSYVNRP</sequence>
<comment type="caution">
    <text evidence="2">The sequence shown here is derived from an EMBL/GenBank/DDBJ whole genome shotgun (WGS) entry which is preliminary data.</text>
</comment>
<evidence type="ECO:0000313" key="3">
    <source>
        <dbReference type="Proteomes" id="UP000195569"/>
    </source>
</evidence>
<evidence type="ECO:0000313" key="2">
    <source>
        <dbReference type="EMBL" id="SIT44213.1"/>
    </source>
</evidence>
<dbReference type="Proteomes" id="UP000195569">
    <property type="component" value="Unassembled WGS sequence"/>
</dbReference>
<dbReference type="EMBL" id="CYGY02000038">
    <property type="protein sequence ID" value="SIT44213.1"/>
    <property type="molecule type" value="Genomic_DNA"/>
</dbReference>
<feature type="region of interest" description="Disordered" evidence="1">
    <location>
        <begin position="53"/>
        <end position="72"/>
    </location>
</feature>
<dbReference type="AlphaFoldDB" id="A0A1N7SA64"/>
<reference evidence="2" key="1">
    <citation type="submission" date="2016-12" db="EMBL/GenBank/DDBJ databases">
        <authorList>
            <person name="Moulin L."/>
        </authorList>
    </citation>
    <scope>NUCLEOTIDE SEQUENCE [LARGE SCALE GENOMIC DNA]</scope>
    <source>
        <strain evidence="2">STM 7183</strain>
    </source>
</reference>
<gene>
    <name evidence="2" type="ORF">BN2476_380090</name>
</gene>